<evidence type="ECO:0000313" key="2">
    <source>
        <dbReference type="Proteomes" id="UP000887574"/>
    </source>
</evidence>
<dbReference type="AlphaFoldDB" id="A0A915DX18"/>
<organism evidence="2 3">
    <name type="scientific">Ditylenchus dipsaci</name>
    <dbReference type="NCBI Taxonomy" id="166011"/>
    <lineage>
        <taxon>Eukaryota</taxon>
        <taxon>Metazoa</taxon>
        <taxon>Ecdysozoa</taxon>
        <taxon>Nematoda</taxon>
        <taxon>Chromadorea</taxon>
        <taxon>Rhabditida</taxon>
        <taxon>Tylenchina</taxon>
        <taxon>Tylenchomorpha</taxon>
        <taxon>Sphaerularioidea</taxon>
        <taxon>Anguinidae</taxon>
        <taxon>Anguininae</taxon>
        <taxon>Ditylenchus</taxon>
    </lineage>
</organism>
<accession>A0A915DX18</accession>
<reference evidence="3" key="1">
    <citation type="submission" date="2022-11" db="UniProtKB">
        <authorList>
            <consortium name="WormBaseParasite"/>
        </authorList>
    </citation>
    <scope>IDENTIFICATION</scope>
</reference>
<proteinExistence type="predicted"/>
<keyword evidence="2" id="KW-1185">Reference proteome</keyword>
<dbReference type="WBParaSite" id="jg24375">
    <property type="protein sequence ID" value="jg24375"/>
    <property type="gene ID" value="jg24375"/>
</dbReference>
<feature type="compositionally biased region" description="Basic and acidic residues" evidence="1">
    <location>
        <begin position="1"/>
        <end position="14"/>
    </location>
</feature>
<evidence type="ECO:0000313" key="3">
    <source>
        <dbReference type="WBParaSite" id="jg24375"/>
    </source>
</evidence>
<dbReference type="Proteomes" id="UP000887574">
    <property type="component" value="Unplaced"/>
</dbReference>
<name>A0A915DX18_9BILA</name>
<sequence>MNAANEAREEKKNSQMDSEQIPSSKNMYKALLSRYSASELLNFGVCSEKSLEGEALQYYRQKLSDDHQMQMLEQSMKTTDFDEEEDEDEDTQEYLNGGLPQASFCDYLHV</sequence>
<feature type="region of interest" description="Disordered" evidence="1">
    <location>
        <begin position="1"/>
        <end position="23"/>
    </location>
</feature>
<evidence type="ECO:0000256" key="1">
    <source>
        <dbReference type="SAM" id="MobiDB-lite"/>
    </source>
</evidence>
<protein>
    <submittedName>
        <fullName evidence="3">Uncharacterized protein</fullName>
    </submittedName>
</protein>